<dbReference type="EMBL" id="CP010420">
    <property type="protein sequence ID" value="AJE23668.1"/>
    <property type="molecule type" value="Genomic_DNA"/>
</dbReference>
<evidence type="ECO:0000313" key="1">
    <source>
        <dbReference type="EMBL" id="AJE23668.1"/>
    </source>
</evidence>
<reference evidence="1 2" key="1">
    <citation type="journal article" date="2015" name="PLoS ONE">
        <title>Azotobacter Genomes: The Genome of Azotobacter chroococcum NCIMB 8003 (ATCC 4412).</title>
        <authorList>
            <person name="Robson R.L."/>
            <person name="Jones R."/>
            <person name="Robson R.M."/>
            <person name="Schwartz A."/>
            <person name="Richardson T.H."/>
        </authorList>
    </citation>
    <scope>NUCLEOTIDE SEQUENCE [LARGE SCALE GENOMIC DNA]</scope>
    <source>
        <strain evidence="1 2">NCIMB 8003</strain>
        <plasmid evidence="2">Plasmid pAcX50e</plasmid>
    </source>
</reference>
<keyword evidence="2" id="KW-1185">Reference proteome</keyword>
<accession>A0A0C4WLL9</accession>
<dbReference type="Pfam" id="PF12686">
    <property type="entry name" value="DUF3800"/>
    <property type="match status" value="1"/>
</dbReference>
<name>A0A0C4WLL9_9GAMM</name>
<gene>
    <name evidence="1" type="ORF">Achr_e770</name>
</gene>
<keyword evidence="1" id="KW-0614">Plasmid</keyword>
<evidence type="ECO:0000313" key="2">
    <source>
        <dbReference type="Proteomes" id="UP000068210"/>
    </source>
</evidence>
<geneLocation type="plasmid" evidence="1 2">
    <name>pAcX50e</name>
</geneLocation>
<dbReference type="RefSeq" id="WP_082045634.1">
    <property type="nucleotide sequence ID" value="NZ_CP010420.1"/>
</dbReference>
<dbReference type="InterPro" id="IPR024524">
    <property type="entry name" value="DUF3800"/>
</dbReference>
<evidence type="ECO:0008006" key="3">
    <source>
        <dbReference type="Google" id="ProtNLM"/>
    </source>
</evidence>
<dbReference type="AlphaFoldDB" id="A0A0C4WLL9"/>
<dbReference type="KEGG" id="acx:Achr_e770"/>
<dbReference type="HOGENOM" id="CLU_062191_1_1_6"/>
<dbReference type="Proteomes" id="UP000068210">
    <property type="component" value="Plasmid pAcX50e"/>
</dbReference>
<protein>
    <recommendedName>
        <fullName evidence="3">DUF3800 domain-containing protein</fullName>
    </recommendedName>
</protein>
<proteinExistence type="predicted"/>
<organism evidence="1 2">
    <name type="scientific">Azotobacter chroococcum NCIMB 8003</name>
    <dbReference type="NCBI Taxonomy" id="1328314"/>
    <lineage>
        <taxon>Bacteria</taxon>
        <taxon>Pseudomonadati</taxon>
        <taxon>Pseudomonadota</taxon>
        <taxon>Gammaproteobacteria</taxon>
        <taxon>Pseudomonadales</taxon>
        <taxon>Pseudomonadaceae</taxon>
        <taxon>Azotobacter</taxon>
    </lineage>
</organism>
<sequence length="374" mass="43006">MYFYIDESGHTGLNLFDKNQPVLYYGMLSSKINIDLVAEDAVKAMRKKFGVDRLHAAELGVGRLSEIATDIARLRKKHNIVFDLLKVIKKDHALISFFDQTFDQGLNPAVPWMWYWSPLKYMLLLKLQILFDDQLLEKAWKARINKNTTEANREYVDICRLLLSRAERLIGDKRAKEIMADALKWAINNPEDIHYSVYHGEDALQISPNLICFQSVIHTIARRLERSRTGATKIIVDRQSQFNVAQQWLAGFYRKGRGEVFPGGIGVPELDLRHIPDISITPTAGTNSVGLELVDIYLWTFKRFLDGKVISYELNKLLVGQAARGTTNEISIAGLEKRWVPYFEQLPDPTPEQLEKARKIIDIQEVRRAPHIMR</sequence>